<dbReference type="InterPro" id="IPR000639">
    <property type="entry name" value="Epox_hydrolase-like"/>
</dbReference>
<dbReference type="PRINTS" id="PR00111">
    <property type="entry name" value="ABHYDROLASE"/>
</dbReference>
<reference evidence="2 3" key="1">
    <citation type="submission" date="2024-09" db="EMBL/GenBank/DDBJ databases">
        <authorList>
            <person name="Sun Q."/>
            <person name="Mori K."/>
        </authorList>
    </citation>
    <scope>NUCLEOTIDE SEQUENCE [LARGE SCALE GENOMIC DNA]</scope>
    <source>
        <strain evidence="2 3">TBRC 4938</strain>
    </source>
</reference>
<evidence type="ECO:0000313" key="2">
    <source>
        <dbReference type="EMBL" id="MFB9947441.1"/>
    </source>
</evidence>
<sequence length="393" mass="42787">MAISQTTFTTPNAEKYLNQLCKHWNHRFPVTYTPYEGWIPFSAEKICKLDAEEGVLRIRLSLADSGQMEQFQNMVVEHLRRFAFREEPGQLIWSDGDEEDAASFATVPDFVEQEVEATGILKDHAVRVSGRTVVMTYSEGPGRPLLLFHGLGGSARSFVPVMPALEAAGFRPVAVNMPGYRGSDRLYDDFPTLEQFAEHLRGLLDEIAIMRADILGHSLGGVLASTLAHFHPDRVDRMVLSSPPRGFGLGGPENWPEAHTKRIADLIAEGPELYAQKRAASLCAEGADEPAVEAVRGEMARLTPEGLRAASSLYARADLHRLLAESTSPIHFLSGDRDRIVPANVVAEHGAVLGKAVTAMTGVGHAGYAEDSEQFAEAVIGGFTSLPILSSIV</sequence>
<dbReference type="GO" id="GO:0016787">
    <property type="term" value="F:hydrolase activity"/>
    <property type="evidence" value="ECO:0007669"/>
    <property type="project" value="UniProtKB-KW"/>
</dbReference>
<evidence type="ECO:0000259" key="1">
    <source>
        <dbReference type="Pfam" id="PF00561"/>
    </source>
</evidence>
<dbReference type="SUPFAM" id="SSF53474">
    <property type="entry name" value="alpha/beta-Hydrolases"/>
    <property type="match status" value="1"/>
</dbReference>
<dbReference type="Gene3D" id="3.30.310.50">
    <property type="entry name" value="Alpha-D-phosphohexomutase, C-terminal domain"/>
    <property type="match status" value="1"/>
</dbReference>
<proteinExistence type="predicted"/>
<keyword evidence="2" id="KW-0378">Hydrolase</keyword>
<dbReference type="InterPro" id="IPR014543">
    <property type="entry name" value="UCP028291"/>
</dbReference>
<dbReference type="PANTHER" id="PTHR43194">
    <property type="entry name" value="HYDROLASE ALPHA/BETA FOLD FAMILY"/>
    <property type="match status" value="1"/>
</dbReference>
<comment type="caution">
    <text evidence="2">The sequence shown here is derived from an EMBL/GenBank/DDBJ whole genome shotgun (WGS) entry which is preliminary data.</text>
</comment>
<name>A0ABV6AA00_9HYPH</name>
<dbReference type="Proteomes" id="UP001589692">
    <property type="component" value="Unassembled WGS sequence"/>
</dbReference>
<dbReference type="EMBL" id="JBHMAA010000003">
    <property type="protein sequence ID" value="MFB9947441.1"/>
    <property type="molecule type" value="Genomic_DNA"/>
</dbReference>
<dbReference type="InterPro" id="IPR029058">
    <property type="entry name" value="AB_hydrolase_fold"/>
</dbReference>
<dbReference type="PANTHER" id="PTHR43194:SF5">
    <property type="entry name" value="PIMELOYL-[ACYL-CARRIER PROTEIN] METHYL ESTER ESTERASE"/>
    <property type="match status" value="1"/>
</dbReference>
<dbReference type="InterPro" id="IPR000073">
    <property type="entry name" value="AB_hydrolase_1"/>
</dbReference>
<feature type="domain" description="AB hydrolase-1" evidence="1">
    <location>
        <begin position="144"/>
        <end position="252"/>
    </location>
</feature>
<dbReference type="Pfam" id="PF09981">
    <property type="entry name" value="DUF2218"/>
    <property type="match status" value="1"/>
</dbReference>
<dbReference type="PRINTS" id="PR00412">
    <property type="entry name" value="EPOXHYDRLASE"/>
</dbReference>
<dbReference type="Gene3D" id="3.40.50.1820">
    <property type="entry name" value="alpha/beta hydrolase"/>
    <property type="match status" value="1"/>
</dbReference>
<evidence type="ECO:0000313" key="3">
    <source>
        <dbReference type="Proteomes" id="UP001589692"/>
    </source>
</evidence>
<dbReference type="InterPro" id="IPR050228">
    <property type="entry name" value="Carboxylesterase_BioH"/>
</dbReference>
<protein>
    <submittedName>
        <fullName evidence="2">Alpha/beta fold hydrolase</fullName>
    </submittedName>
</protein>
<organism evidence="2 3">
    <name type="scientific">Rhizobium puerariae</name>
    <dbReference type="NCBI Taxonomy" id="1585791"/>
    <lineage>
        <taxon>Bacteria</taxon>
        <taxon>Pseudomonadati</taxon>
        <taxon>Pseudomonadota</taxon>
        <taxon>Alphaproteobacteria</taxon>
        <taxon>Hyphomicrobiales</taxon>
        <taxon>Rhizobiaceae</taxon>
        <taxon>Rhizobium/Agrobacterium group</taxon>
        <taxon>Rhizobium</taxon>
    </lineage>
</organism>
<dbReference type="Pfam" id="PF00561">
    <property type="entry name" value="Abhydrolase_1"/>
    <property type="match status" value="1"/>
</dbReference>
<gene>
    <name evidence="2" type="ORF">ACFFP0_01205</name>
</gene>
<accession>A0ABV6AA00</accession>
<keyword evidence="3" id="KW-1185">Reference proteome</keyword>
<dbReference type="RefSeq" id="WP_377254881.1">
    <property type="nucleotide sequence ID" value="NZ_JBHMAA010000003.1"/>
</dbReference>